<dbReference type="InterPro" id="IPR017026">
    <property type="entry name" value="ImuA"/>
</dbReference>
<dbReference type="Gene3D" id="3.40.50.300">
    <property type="entry name" value="P-loop containing nucleotide triphosphate hydrolases"/>
    <property type="match status" value="1"/>
</dbReference>
<dbReference type="EMBL" id="PDOA01000020">
    <property type="protein sequence ID" value="PWC26993.1"/>
    <property type="molecule type" value="Genomic_DNA"/>
</dbReference>
<protein>
    <submittedName>
        <fullName evidence="1">Damage-inducible mutagenesis protein</fullName>
    </submittedName>
</protein>
<name>A0A2U1UZB0_9PROT</name>
<accession>A0A2U1UZB0</accession>
<dbReference type="Proteomes" id="UP000245048">
    <property type="component" value="Unassembled WGS sequence"/>
</dbReference>
<dbReference type="RefSeq" id="WP_109518738.1">
    <property type="nucleotide sequence ID" value="NZ_PDOA01000020.1"/>
</dbReference>
<evidence type="ECO:0000313" key="2">
    <source>
        <dbReference type="Proteomes" id="UP000245048"/>
    </source>
</evidence>
<comment type="caution">
    <text evidence="1">The sequence shown here is derived from an EMBL/GenBank/DDBJ whole genome shotgun (WGS) entry which is preliminary data.</text>
</comment>
<reference evidence="2" key="1">
    <citation type="submission" date="2017-10" db="EMBL/GenBank/DDBJ databases">
        <authorList>
            <person name="Toshchakov S.V."/>
            <person name="Goeva M.A."/>
        </authorList>
    </citation>
    <scope>NUCLEOTIDE SEQUENCE [LARGE SCALE GENOMIC DNA]</scope>
    <source>
        <strain evidence="2">JR1/69-1-13</strain>
    </source>
</reference>
<sequence length="216" mass="22817">MAPSEARLEALRDQLARMERGGGGAAFPPLPLAPAIDRHLPGGGLARGALHEIQMADRNAGFAFAALILGRSTGPVLWIAPAADTPWAPGLHCLGLPPERLLLAGYRQPADGLWLLEEALRTPGLGGAVLRLDVLDLTASRRLQLAVEGSPRIGLLLRAAAEHGPSSATSRWRVASHPDPALRPCWQLALLRCRGGQPAAWLVCHEGGTLQVEALP</sequence>
<dbReference type="PIRSF" id="PIRSF034285">
    <property type="entry name" value="UCP034285"/>
    <property type="match status" value="1"/>
</dbReference>
<dbReference type="OrthoDB" id="7202530at2"/>
<gene>
    <name evidence="1" type="ORF">CR165_20075</name>
</gene>
<dbReference type="SUPFAM" id="SSF52540">
    <property type="entry name" value="P-loop containing nucleoside triphosphate hydrolases"/>
    <property type="match status" value="1"/>
</dbReference>
<dbReference type="InterPro" id="IPR027417">
    <property type="entry name" value="P-loop_NTPase"/>
</dbReference>
<keyword evidence="2" id="KW-1185">Reference proteome</keyword>
<evidence type="ECO:0000313" key="1">
    <source>
        <dbReference type="EMBL" id="PWC26993.1"/>
    </source>
</evidence>
<organism evidence="1 2">
    <name type="scientific">Teichococcus aestuarii</name>
    <dbReference type="NCBI Taxonomy" id="568898"/>
    <lineage>
        <taxon>Bacteria</taxon>
        <taxon>Pseudomonadati</taxon>
        <taxon>Pseudomonadota</taxon>
        <taxon>Alphaproteobacteria</taxon>
        <taxon>Acetobacterales</taxon>
        <taxon>Roseomonadaceae</taxon>
        <taxon>Roseomonas</taxon>
    </lineage>
</organism>
<dbReference type="AlphaFoldDB" id="A0A2U1UZB0"/>
<proteinExistence type="predicted"/>